<reference evidence="4" key="1">
    <citation type="journal article" date="2020" name="mSystems">
        <title>Genome- and Community-Level Interaction Insights into Carbon Utilization and Element Cycling Functions of Hydrothermarchaeota in Hydrothermal Sediment.</title>
        <authorList>
            <person name="Zhou Z."/>
            <person name="Liu Y."/>
            <person name="Xu W."/>
            <person name="Pan J."/>
            <person name="Luo Z.H."/>
            <person name="Li M."/>
        </authorList>
    </citation>
    <scope>NUCLEOTIDE SEQUENCE [LARGE SCALE GENOMIC DNA]</scope>
    <source>
        <strain evidence="4">SpSt-97</strain>
    </source>
</reference>
<dbReference type="InterPro" id="IPR024069">
    <property type="entry name" value="AF2212-like_dom_sf"/>
</dbReference>
<comment type="caution">
    <text evidence="4">The sequence shown here is derived from an EMBL/GenBank/DDBJ whole genome shotgun (WGS) entry which is preliminary data.</text>
</comment>
<dbReference type="Pfam" id="PF01954">
    <property type="entry name" value="AF2212-like"/>
    <property type="match status" value="1"/>
</dbReference>
<organism evidence="4">
    <name type="scientific">Geoglobus ahangari</name>
    <dbReference type="NCBI Taxonomy" id="113653"/>
    <lineage>
        <taxon>Archaea</taxon>
        <taxon>Methanobacteriati</taxon>
        <taxon>Methanobacteriota</taxon>
        <taxon>Archaeoglobi</taxon>
        <taxon>Archaeoglobales</taxon>
        <taxon>Archaeoglobaceae</taxon>
        <taxon>Geoglobus</taxon>
    </lineage>
</organism>
<comment type="function">
    <text evidence="3">Antitoxin component of a type II toxin-antitoxin (TA) system.</text>
</comment>
<dbReference type="Gene3D" id="4.10.1150.10">
    <property type="entry name" value="AF2212/PG0164-like"/>
    <property type="match status" value="1"/>
</dbReference>
<evidence type="ECO:0000256" key="3">
    <source>
        <dbReference type="RuleBase" id="RU368051"/>
    </source>
</evidence>
<name>A0A7C3UBC8_9EURY</name>
<comment type="similarity">
    <text evidence="1 3">Belongs to the UPF0165 family.</text>
</comment>
<dbReference type="AlphaFoldDB" id="A0A7C3UBC8"/>
<evidence type="ECO:0000313" key="4">
    <source>
        <dbReference type="EMBL" id="HGE65891.1"/>
    </source>
</evidence>
<dbReference type="InterPro" id="IPR008203">
    <property type="entry name" value="AF2212-like"/>
</dbReference>
<proteinExistence type="inferred from homology"/>
<evidence type="ECO:0000256" key="1">
    <source>
        <dbReference type="ARBA" id="ARBA00006615"/>
    </source>
</evidence>
<sequence>MPKIIEAVYENGVFKPLEKVDLREGERVKLRVEKDRKEILKNYRGLFGKSTVKELQTLEWEAFM</sequence>
<accession>A0A7C3UBC8</accession>
<protein>
    <recommendedName>
        <fullName evidence="3">Antitoxin</fullName>
    </recommendedName>
</protein>
<dbReference type="SUPFAM" id="SSF141694">
    <property type="entry name" value="AF2212/PG0164-like"/>
    <property type="match status" value="1"/>
</dbReference>
<gene>
    <name evidence="4" type="ORF">ENX77_02005</name>
</gene>
<dbReference type="EMBL" id="DTPI01000009">
    <property type="protein sequence ID" value="HGE65891.1"/>
    <property type="molecule type" value="Genomic_DNA"/>
</dbReference>
<keyword evidence="2 3" id="KW-1277">Toxin-antitoxin system</keyword>
<evidence type="ECO:0000256" key="2">
    <source>
        <dbReference type="ARBA" id="ARBA00022649"/>
    </source>
</evidence>